<protein>
    <submittedName>
        <fullName evidence="2">Uncharacterized protein</fullName>
    </submittedName>
</protein>
<sequence length="69" mass="7242">MPAFDRWHRPGAPRPAHAVQRCAAWPLHTPPRVPALPGGRVGCGSGPRHRRANDAAASVRAAASGGRYG</sequence>
<evidence type="ECO:0000313" key="3">
    <source>
        <dbReference type="Proteomes" id="UP000029879"/>
    </source>
</evidence>
<comment type="caution">
    <text evidence="2">The sequence shown here is derived from an EMBL/GenBank/DDBJ whole genome shotgun (WGS) entry which is preliminary data.</text>
</comment>
<gene>
    <name evidence="2" type="ORF">NC00_15590</name>
</gene>
<accession>A0AB34P5E5</accession>
<feature type="compositionally biased region" description="Low complexity" evidence="1">
    <location>
        <begin position="54"/>
        <end position="69"/>
    </location>
</feature>
<dbReference type="Proteomes" id="UP000029879">
    <property type="component" value="Unassembled WGS sequence"/>
</dbReference>
<reference evidence="2 3" key="1">
    <citation type="submission" date="2014-10" db="EMBL/GenBank/DDBJ databases">
        <title>Genome sequence of a Xanthomonas strain that is pathogenic on beans.</title>
        <authorList>
            <person name="Aritua V."/>
            <person name="Sapp M."/>
            <person name="Harrison J."/>
            <person name="Smith J."/>
            <person name="Studholme D."/>
        </authorList>
    </citation>
    <scope>NUCLEOTIDE SEQUENCE [LARGE SCALE GENOMIC DNA]</scope>
    <source>
        <strain evidence="2 3">Nyagatare</strain>
    </source>
</reference>
<evidence type="ECO:0000313" key="2">
    <source>
        <dbReference type="EMBL" id="KGK56879.1"/>
    </source>
</evidence>
<evidence type="ECO:0000256" key="1">
    <source>
        <dbReference type="SAM" id="MobiDB-lite"/>
    </source>
</evidence>
<feature type="region of interest" description="Disordered" evidence="1">
    <location>
        <begin position="36"/>
        <end position="69"/>
    </location>
</feature>
<proteinExistence type="predicted"/>
<dbReference type="EMBL" id="JRQI01000072">
    <property type="protein sequence ID" value="KGK56879.1"/>
    <property type="molecule type" value="Genomic_DNA"/>
</dbReference>
<organism evidence="2 3">
    <name type="scientific">Xanthomonas cannabis pv. phaseoli</name>
    <dbReference type="NCBI Taxonomy" id="1885902"/>
    <lineage>
        <taxon>Bacteria</taxon>
        <taxon>Pseudomonadati</taxon>
        <taxon>Pseudomonadota</taxon>
        <taxon>Gammaproteobacteria</taxon>
        <taxon>Lysobacterales</taxon>
        <taxon>Lysobacteraceae</taxon>
        <taxon>Xanthomonas</taxon>
    </lineage>
</organism>
<dbReference type="AlphaFoldDB" id="A0AB34P5E5"/>
<name>A0AB34P5E5_9XANT</name>